<dbReference type="RefSeq" id="WP_063236477.1">
    <property type="nucleotide sequence ID" value="NZ_BCVO01000056.1"/>
</dbReference>
<evidence type="ECO:0000256" key="1">
    <source>
        <dbReference type="SAM" id="MobiDB-lite"/>
    </source>
</evidence>
<sequence>MKKIAIIITSLSVFLAACGNQPFISSNYQEIDTIENDLGDYGTVYQAEGKSVSQVAREIQKNAQPDHSSKKSEDEMFLLYPEDSPEEVVHIMKDDENPDNTIIEVVEEDFAENSYDFPLMETLGVLGVATALYGWNKSDSKTKKKRIGYKGYNKAFRNKSTTSIPANNVLPDEEDEDDEYTSTGSSSTTSTGTSSSNSGNPPTTGTSSNGETSNVKKSSNSDGIRNGAAVRGGGPGTGK</sequence>
<feature type="chain" id="PRO_5038906226" description="DUF4247 domain-containing protein" evidence="2">
    <location>
        <begin position="20"/>
        <end position="239"/>
    </location>
</feature>
<evidence type="ECO:0008006" key="5">
    <source>
        <dbReference type="Google" id="ProtNLM"/>
    </source>
</evidence>
<dbReference type="OrthoDB" id="2940409at2"/>
<evidence type="ECO:0000256" key="2">
    <source>
        <dbReference type="SAM" id="SignalP"/>
    </source>
</evidence>
<name>A0A223EC76_9BACI</name>
<evidence type="ECO:0000313" key="4">
    <source>
        <dbReference type="Proteomes" id="UP000214618"/>
    </source>
</evidence>
<feature type="compositionally biased region" description="Gly residues" evidence="1">
    <location>
        <begin position="230"/>
        <end position="239"/>
    </location>
</feature>
<feature type="compositionally biased region" description="Low complexity" evidence="1">
    <location>
        <begin position="181"/>
        <end position="213"/>
    </location>
</feature>
<feature type="region of interest" description="Disordered" evidence="1">
    <location>
        <begin position="162"/>
        <end position="239"/>
    </location>
</feature>
<dbReference type="GeneID" id="56471478"/>
<accession>A0A223EC76</accession>
<organism evidence="3 4">
    <name type="scientific">Peribacillus simplex NBRC 15720 = DSM 1321</name>
    <dbReference type="NCBI Taxonomy" id="1349754"/>
    <lineage>
        <taxon>Bacteria</taxon>
        <taxon>Bacillati</taxon>
        <taxon>Bacillota</taxon>
        <taxon>Bacilli</taxon>
        <taxon>Bacillales</taxon>
        <taxon>Bacillaceae</taxon>
        <taxon>Peribacillus</taxon>
    </lineage>
</organism>
<dbReference type="AlphaFoldDB" id="A0A223EC76"/>
<dbReference type="Proteomes" id="UP000214618">
    <property type="component" value="Chromosome"/>
</dbReference>
<dbReference type="EMBL" id="CP017704">
    <property type="protein sequence ID" value="ASS92838.1"/>
    <property type="molecule type" value="Genomic_DNA"/>
</dbReference>
<feature type="signal peptide" evidence="2">
    <location>
        <begin position="1"/>
        <end position="19"/>
    </location>
</feature>
<proteinExistence type="predicted"/>
<dbReference type="PROSITE" id="PS51257">
    <property type="entry name" value="PROKAR_LIPOPROTEIN"/>
    <property type="match status" value="1"/>
</dbReference>
<feature type="compositionally biased region" description="Acidic residues" evidence="1">
    <location>
        <begin position="171"/>
        <end position="180"/>
    </location>
</feature>
<keyword evidence="2" id="KW-0732">Signal</keyword>
<dbReference type="InterPro" id="IPR025341">
    <property type="entry name" value="DUF4247"/>
</dbReference>
<dbReference type="Pfam" id="PF14042">
    <property type="entry name" value="DUF4247"/>
    <property type="match status" value="1"/>
</dbReference>
<reference evidence="3 4" key="1">
    <citation type="submission" date="2016-10" db="EMBL/GenBank/DDBJ databases">
        <title>The whole genome sequencing and assembly of Bacillus simplex DSM 1321 strain.</title>
        <authorList>
            <person name="Park M.-K."/>
            <person name="Lee Y.-J."/>
            <person name="Yi H."/>
            <person name="Bahn Y.-S."/>
            <person name="Kim J.F."/>
            <person name="Lee D.-W."/>
        </authorList>
    </citation>
    <scope>NUCLEOTIDE SEQUENCE [LARGE SCALE GENOMIC DNA]</scope>
    <source>
        <strain evidence="3 4">DSM 1321</strain>
    </source>
</reference>
<evidence type="ECO:0000313" key="3">
    <source>
        <dbReference type="EMBL" id="ASS92838.1"/>
    </source>
</evidence>
<gene>
    <name evidence="3" type="ORF">BS1321_01910</name>
</gene>
<protein>
    <recommendedName>
        <fullName evidence="5">DUF4247 domain-containing protein</fullName>
    </recommendedName>
</protein>